<accession>A0A7S0H3C6</accession>
<comment type="subcellular location">
    <subcellularLocation>
        <location evidence="1">Mitochondrion inner membrane</location>
        <topology evidence="1">Peripheral membrane protein</topology>
        <orientation evidence="1">Intermembrane side</orientation>
    </subcellularLocation>
</comment>
<evidence type="ECO:0000313" key="3">
    <source>
        <dbReference type="EMBL" id="CAD8453360.1"/>
    </source>
</evidence>
<keyword evidence="1" id="KW-0653">Protein transport</keyword>
<comment type="domain">
    <text evidence="1">The twin CX3C motif contains 4 conserved Cys residues that form 2 disulfide bonds in the mitochondrial intermembrane space.</text>
</comment>
<name>A0A7S0H3C6_9EUKA</name>
<keyword evidence="1" id="KW-0472">Membrane</keyword>
<keyword evidence="1" id="KW-0813">Transport</keyword>
<dbReference type="EMBL" id="HBEM01018023">
    <property type="protein sequence ID" value="CAD8453360.1"/>
    <property type="molecule type" value="Transcribed_RNA"/>
</dbReference>
<dbReference type="SUPFAM" id="SSF144122">
    <property type="entry name" value="Tim10-like"/>
    <property type="match status" value="1"/>
</dbReference>
<keyword evidence="1" id="KW-0496">Mitochondrion</keyword>
<gene>
    <name evidence="3" type="ORF">LAMO00422_LOCUS12300</name>
</gene>
<keyword evidence="1" id="KW-0811">Translocation</keyword>
<dbReference type="InterPro" id="IPR004217">
    <property type="entry name" value="Tim10-like"/>
</dbReference>
<keyword evidence="1" id="KW-0999">Mitochondrion inner membrane</keyword>
<dbReference type="GO" id="GO:0005743">
    <property type="term" value="C:mitochondrial inner membrane"/>
    <property type="evidence" value="ECO:0007669"/>
    <property type="project" value="UniProtKB-SubCell"/>
</dbReference>
<comment type="subunit">
    <text evidence="1">Heterohexamer.</text>
</comment>
<keyword evidence="1" id="KW-1015">Disulfide bond</keyword>
<dbReference type="GO" id="GO:0015031">
    <property type="term" value="P:protein transport"/>
    <property type="evidence" value="ECO:0007669"/>
    <property type="project" value="UniProtKB-KW"/>
</dbReference>
<comment type="similarity">
    <text evidence="1">Belongs to the small Tim family.</text>
</comment>
<protein>
    <recommendedName>
        <fullName evidence="1">Mitochondrial import inner membrane translocase subunit</fullName>
    </recommendedName>
</protein>
<organism evidence="3">
    <name type="scientific">Amorphochlora amoebiformis</name>
    <dbReference type="NCBI Taxonomy" id="1561963"/>
    <lineage>
        <taxon>Eukaryota</taxon>
        <taxon>Sar</taxon>
        <taxon>Rhizaria</taxon>
        <taxon>Cercozoa</taxon>
        <taxon>Chlorarachniophyceae</taxon>
        <taxon>Amorphochlora</taxon>
    </lineage>
</organism>
<proteinExistence type="inferred from homology"/>
<comment type="function">
    <text evidence="1">Mitochondrial intermembrane chaperone that participates in the import and insertion of some multi-pass transmembrane proteins into the mitochondrial inner membrane. Also required for the transfer of beta-barrel precursors from the TOM complex to the sorting and assembly machinery (SAM complex) of the outer membrane. Acts as a chaperone-like protein that protects the hydrophobic precursors from aggregation and guide them through the mitochondrial intermembrane space.</text>
</comment>
<keyword evidence="1" id="KW-0143">Chaperone</keyword>
<evidence type="ECO:0000259" key="2">
    <source>
        <dbReference type="Pfam" id="PF02953"/>
    </source>
</evidence>
<evidence type="ECO:0000256" key="1">
    <source>
        <dbReference type="RuleBase" id="RU367043"/>
    </source>
</evidence>
<feature type="domain" description="Tim10-like" evidence="2">
    <location>
        <begin position="55"/>
        <end position="111"/>
    </location>
</feature>
<dbReference type="InterPro" id="IPR035427">
    <property type="entry name" value="Tim10-like_dom_sf"/>
</dbReference>
<dbReference type="AlphaFoldDB" id="A0A7S0H3C6"/>
<dbReference type="Gene3D" id="1.10.287.810">
    <property type="entry name" value="Mitochondrial import inner membrane translocase subunit tim13 like domains"/>
    <property type="match status" value="1"/>
</dbReference>
<reference evidence="3" key="1">
    <citation type="submission" date="2021-01" db="EMBL/GenBank/DDBJ databases">
        <authorList>
            <person name="Corre E."/>
            <person name="Pelletier E."/>
            <person name="Niang G."/>
            <person name="Scheremetjew M."/>
            <person name="Finn R."/>
            <person name="Kale V."/>
            <person name="Holt S."/>
            <person name="Cochrane G."/>
            <person name="Meng A."/>
            <person name="Brown T."/>
            <person name="Cohen L."/>
        </authorList>
    </citation>
    <scope>NUCLEOTIDE SEQUENCE</scope>
    <source>
        <strain evidence="3">CCMP2058</strain>
    </source>
</reference>
<sequence length="132" mass="15168">MGDRGPYANMRSGRFSVPKFTALPSDLHEMKAMSKVEKDKYIEKKLLEHKRALQREFDVVQHQALLQNVIEKCFDHCFQKPGPKMSNGQKKCLEECSDNLLVYQTGVMQMFVKMSKSPTNIPGPLSFIPKFD</sequence>
<dbReference type="Pfam" id="PF02953">
    <property type="entry name" value="zf-Tim10_DDP"/>
    <property type="match status" value="1"/>
</dbReference>